<gene>
    <name evidence="3" type="ORF">ATF69_1987</name>
</gene>
<dbReference type="RefSeq" id="WP_146870811.1">
    <property type="nucleotide sequence ID" value="NZ_VJWE01000012.1"/>
</dbReference>
<dbReference type="PANTHER" id="PTHR13847:SF287">
    <property type="entry name" value="FAD-DEPENDENT OXIDOREDUCTASE DOMAIN-CONTAINING PROTEIN 1"/>
    <property type="match status" value="1"/>
</dbReference>
<protein>
    <submittedName>
        <fullName evidence="3">D-arginine dehydrogenase</fullName>
    </submittedName>
</protein>
<organism evidence="3 4">
    <name type="scientific">Acidovorax delafieldii</name>
    <name type="common">Pseudomonas delafieldii</name>
    <dbReference type="NCBI Taxonomy" id="47920"/>
    <lineage>
        <taxon>Bacteria</taxon>
        <taxon>Pseudomonadati</taxon>
        <taxon>Pseudomonadota</taxon>
        <taxon>Betaproteobacteria</taxon>
        <taxon>Burkholderiales</taxon>
        <taxon>Comamonadaceae</taxon>
        <taxon>Acidovorax</taxon>
    </lineage>
</organism>
<dbReference type="Pfam" id="PF01266">
    <property type="entry name" value="DAO"/>
    <property type="match status" value="1"/>
</dbReference>
<evidence type="ECO:0000313" key="3">
    <source>
        <dbReference type="EMBL" id="TWG38049.1"/>
    </source>
</evidence>
<dbReference type="AlphaFoldDB" id="A0A561XPL1"/>
<name>A0A561XPL1_ACIDE</name>
<dbReference type="Proteomes" id="UP000321485">
    <property type="component" value="Unassembled WGS sequence"/>
</dbReference>
<accession>A0A561XPL1</accession>
<comment type="caution">
    <text evidence="3">The sequence shown here is derived from an EMBL/GenBank/DDBJ whole genome shotgun (WGS) entry which is preliminary data.</text>
</comment>
<dbReference type="GeneID" id="51111054"/>
<dbReference type="GO" id="GO:0016491">
    <property type="term" value="F:oxidoreductase activity"/>
    <property type="evidence" value="ECO:0007669"/>
    <property type="project" value="UniProtKB-KW"/>
</dbReference>
<keyword evidence="1" id="KW-0560">Oxidoreductase</keyword>
<dbReference type="PANTHER" id="PTHR13847">
    <property type="entry name" value="SARCOSINE DEHYDROGENASE-RELATED"/>
    <property type="match status" value="1"/>
</dbReference>
<dbReference type="Gene3D" id="3.30.9.10">
    <property type="entry name" value="D-Amino Acid Oxidase, subunit A, domain 2"/>
    <property type="match status" value="1"/>
</dbReference>
<dbReference type="InterPro" id="IPR006076">
    <property type="entry name" value="FAD-dep_OxRdtase"/>
</dbReference>
<evidence type="ECO:0000259" key="2">
    <source>
        <dbReference type="Pfam" id="PF01266"/>
    </source>
</evidence>
<evidence type="ECO:0000256" key="1">
    <source>
        <dbReference type="ARBA" id="ARBA00023002"/>
    </source>
</evidence>
<evidence type="ECO:0000313" key="4">
    <source>
        <dbReference type="Proteomes" id="UP000321485"/>
    </source>
</evidence>
<dbReference type="InterPro" id="IPR036188">
    <property type="entry name" value="FAD/NAD-bd_sf"/>
</dbReference>
<proteinExistence type="predicted"/>
<sequence>MQTVDTIVIGGGIAGASVAWQLVQPGAAGQSARVLLLERESQPGYHTTGRSAALYMATYGTPNIQALTRASRAFYDAPPVEFGSDPILSPRGVVYVAGPDQLDLLKQTYDEAHATSPNVQWVDKAELQAMLPCLKPEAVAAGMSEPEAADIDVNALHQGYLRGLRQHGGQVLTNAEVTAVRREGTVWQVTLADGRLFAAPTIVNAAGAWADVVAGLAGVPPIGLEPRRRTAFTFPVPDGMDATHWPAVIGIDESFYFKPDAGQLLGSPANADPTHPHDVVPEELDVATGIYHIEEMTRFQIRRPSHTWAGLRSFVSDGDLVIGWDNHVPGFFWLAGQGGYGIQSAAGASLLARQLLRGEPLSEELVREGVGVEGLSPARLR</sequence>
<dbReference type="SUPFAM" id="SSF51905">
    <property type="entry name" value="FAD/NAD(P)-binding domain"/>
    <property type="match status" value="1"/>
</dbReference>
<dbReference type="GO" id="GO:0005737">
    <property type="term" value="C:cytoplasm"/>
    <property type="evidence" value="ECO:0007669"/>
    <property type="project" value="TreeGrafter"/>
</dbReference>
<feature type="domain" description="FAD dependent oxidoreductase" evidence="2">
    <location>
        <begin position="5"/>
        <end position="353"/>
    </location>
</feature>
<dbReference type="EMBL" id="VJWE01000012">
    <property type="protein sequence ID" value="TWG38049.1"/>
    <property type="molecule type" value="Genomic_DNA"/>
</dbReference>
<reference evidence="3 4" key="1">
    <citation type="journal article" date="2015" name="Stand. Genomic Sci.">
        <title>Genomic Encyclopedia of Bacterial and Archaeal Type Strains, Phase III: the genomes of soil and plant-associated and newly described type strains.</title>
        <authorList>
            <person name="Whitman W.B."/>
            <person name="Woyke T."/>
            <person name="Klenk H.P."/>
            <person name="Zhou Y."/>
            <person name="Lilburn T.G."/>
            <person name="Beck B.J."/>
            <person name="De Vos P."/>
            <person name="Vandamme P."/>
            <person name="Eisen J.A."/>
            <person name="Garrity G."/>
            <person name="Hugenholtz P."/>
            <person name="Kyrpides N.C."/>
        </authorList>
    </citation>
    <scope>NUCLEOTIDE SEQUENCE [LARGE SCALE GENOMIC DNA]</scope>
    <source>
        <strain evidence="3 4">DSM 64</strain>
    </source>
</reference>
<dbReference type="Gene3D" id="3.50.50.60">
    <property type="entry name" value="FAD/NAD(P)-binding domain"/>
    <property type="match status" value="1"/>
</dbReference>